<dbReference type="EMBL" id="BAABHF010000022">
    <property type="protein sequence ID" value="GAA4496814.1"/>
    <property type="molecule type" value="Genomic_DNA"/>
</dbReference>
<comment type="caution">
    <text evidence="2">The sequence shown here is derived from an EMBL/GenBank/DDBJ whole genome shotgun (WGS) entry which is preliminary data.</text>
</comment>
<protein>
    <submittedName>
        <fullName evidence="2">Uncharacterized protein</fullName>
    </submittedName>
</protein>
<feature type="region of interest" description="Disordered" evidence="1">
    <location>
        <begin position="1"/>
        <end position="30"/>
    </location>
</feature>
<reference evidence="3" key="1">
    <citation type="journal article" date="2019" name="Int. J. Syst. Evol. Microbiol.">
        <title>The Global Catalogue of Microorganisms (GCM) 10K type strain sequencing project: providing services to taxonomists for standard genome sequencing and annotation.</title>
        <authorList>
            <consortium name="The Broad Institute Genomics Platform"/>
            <consortium name="The Broad Institute Genome Sequencing Center for Infectious Disease"/>
            <person name="Wu L."/>
            <person name="Ma J."/>
        </authorList>
    </citation>
    <scope>NUCLEOTIDE SEQUENCE [LARGE SCALE GENOMIC DNA]</scope>
    <source>
        <strain evidence="3">JCM 17933</strain>
    </source>
</reference>
<dbReference type="Proteomes" id="UP001500503">
    <property type="component" value="Unassembled WGS sequence"/>
</dbReference>
<keyword evidence="3" id="KW-1185">Reference proteome</keyword>
<feature type="region of interest" description="Disordered" evidence="1">
    <location>
        <begin position="61"/>
        <end position="160"/>
    </location>
</feature>
<dbReference type="Gene3D" id="2.60.120.260">
    <property type="entry name" value="Galactose-binding domain-like"/>
    <property type="match status" value="1"/>
</dbReference>
<organism evidence="2 3">
    <name type="scientific">Actinoallomurus oryzae</name>
    <dbReference type="NCBI Taxonomy" id="502180"/>
    <lineage>
        <taxon>Bacteria</taxon>
        <taxon>Bacillati</taxon>
        <taxon>Actinomycetota</taxon>
        <taxon>Actinomycetes</taxon>
        <taxon>Streptosporangiales</taxon>
        <taxon>Thermomonosporaceae</taxon>
        <taxon>Actinoallomurus</taxon>
    </lineage>
</organism>
<gene>
    <name evidence="2" type="ORF">GCM10023191_039410</name>
</gene>
<proteinExistence type="predicted"/>
<evidence type="ECO:0000256" key="1">
    <source>
        <dbReference type="SAM" id="MobiDB-lite"/>
    </source>
</evidence>
<feature type="compositionally biased region" description="Polar residues" evidence="1">
    <location>
        <begin position="204"/>
        <end position="215"/>
    </location>
</feature>
<name>A0ABP8Q611_9ACTN</name>
<evidence type="ECO:0000313" key="2">
    <source>
        <dbReference type="EMBL" id="GAA4496814.1"/>
    </source>
</evidence>
<sequence>MSAEDDAKPPETCALPGCERPVEPTEDGSVRRYCSRTHRVQARRLRRLAGEMGRPAAKVLGELQADAVTDTGDEQDAPGLADPPVQGAAGDAPAAETDDAALMSETSVESPDDAPAVPPTPGDDSRTRADAPAVGRPENADADPPAEVSGEQGAPVATAGDRRKRVAWTAGAVAVAAAAAAVLLSLDHHHAAPPNAAPGPRVTATVTAGPSQVTVSPVGKTSPDHGGSGRDRPKSHGGDTAGPDAPGSGGTASRKDAPVRALSAVRYGFENGRQGWSVFYGDDSLSAGVASDPAYQGTHALRLAVKGSDYGATGVDHPPGVHGGTVVTYRVWTDGRSPGSATPFVQDAGYHNHFVSGAAVSLSAHRGWREITWTVPGVSVLAIGLQVGQSKKGAVLALDGITW</sequence>
<dbReference type="RefSeq" id="WP_345465643.1">
    <property type="nucleotide sequence ID" value="NZ_BAABHF010000022.1"/>
</dbReference>
<feature type="region of interest" description="Disordered" evidence="1">
    <location>
        <begin position="194"/>
        <end position="257"/>
    </location>
</feature>
<feature type="compositionally biased region" description="Basic and acidic residues" evidence="1">
    <location>
        <begin position="227"/>
        <end position="237"/>
    </location>
</feature>
<accession>A0ABP8Q611</accession>
<evidence type="ECO:0000313" key="3">
    <source>
        <dbReference type="Proteomes" id="UP001500503"/>
    </source>
</evidence>